<evidence type="ECO:0000313" key="4">
    <source>
        <dbReference type="EMBL" id="SCE88681.1"/>
    </source>
</evidence>
<dbReference type="GO" id="GO:0006508">
    <property type="term" value="P:proteolysis"/>
    <property type="evidence" value="ECO:0007669"/>
    <property type="project" value="InterPro"/>
</dbReference>
<dbReference type="AlphaFoldDB" id="A0A1C4VY18"/>
<evidence type="ECO:0000256" key="2">
    <source>
        <dbReference type="SAM" id="SignalP"/>
    </source>
</evidence>
<protein>
    <submittedName>
        <fullName evidence="4">Streptogrisin C</fullName>
    </submittedName>
</protein>
<dbReference type="Gene3D" id="2.40.10.10">
    <property type="entry name" value="Trypsin-like serine proteases"/>
    <property type="match status" value="2"/>
</dbReference>
<feature type="region of interest" description="Disordered" evidence="1">
    <location>
        <begin position="48"/>
        <end position="75"/>
    </location>
</feature>
<accession>A0A1C4VY18</accession>
<organism evidence="4 5">
    <name type="scientific">Micromonospora purpureochromogenes</name>
    <dbReference type="NCBI Taxonomy" id="47872"/>
    <lineage>
        <taxon>Bacteria</taxon>
        <taxon>Bacillati</taxon>
        <taxon>Actinomycetota</taxon>
        <taxon>Actinomycetes</taxon>
        <taxon>Micromonosporales</taxon>
        <taxon>Micromonosporaceae</taxon>
        <taxon>Micromonospora</taxon>
    </lineage>
</organism>
<dbReference type="InterPro" id="IPR043504">
    <property type="entry name" value="Peptidase_S1_PA_chymotrypsin"/>
</dbReference>
<dbReference type="SUPFAM" id="SSF50494">
    <property type="entry name" value="Trypsin-like serine proteases"/>
    <property type="match status" value="1"/>
</dbReference>
<dbReference type="EMBL" id="LT607410">
    <property type="protein sequence ID" value="SCE88681.1"/>
    <property type="molecule type" value="Genomic_DNA"/>
</dbReference>
<dbReference type="CDD" id="cd21112">
    <property type="entry name" value="alphaLP-like"/>
    <property type="match status" value="1"/>
</dbReference>
<dbReference type="Proteomes" id="UP000198228">
    <property type="component" value="Chromosome I"/>
</dbReference>
<dbReference type="PROSITE" id="PS00135">
    <property type="entry name" value="TRYPSIN_SER"/>
    <property type="match status" value="1"/>
</dbReference>
<dbReference type="Pfam" id="PF00089">
    <property type="entry name" value="Trypsin"/>
    <property type="match status" value="1"/>
</dbReference>
<dbReference type="GO" id="GO:0004252">
    <property type="term" value="F:serine-type endopeptidase activity"/>
    <property type="evidence" value="ECO:0007669"/>
    <property type="project" value="InterPro"/>
</dbReference>
<dbReference type="PROSITE" id="PS00134">
    <property type="entry name" value="TRYPSIN_HIS"/>
    <property type="match status" value="1"/>
</dbReference>
<reference evidence="4 5" key="1">
    <citation type="submission" date="2016-06" db="EMBL/GenBank/DDBJ databases">
        <authorList>
            <person name="Kjaerup R.B."/>
            <person name="Dalgaard T.S."/>
            <person name="Juul-Madsen H.R."/>
        </authorList>
    </citation>
    <scope>NUCLEOTIDE SEQUENCE [LARGE SCALE GENOMIC DNA]</scope>
    <source>
        <strain evidence="4 5">DSM 43821</strain>
    </source>
</reference>
<gene>
    <name evidence="4" type="ORF">GA0074696_1460</name>
</gene>
<keyword evidence="2" id="KW-0732">Signal</keyword>
<feature type="chain" id="PRO_5038499986" evidence="2">
    <location>
        <begin position="21"/>
        <end position="526"/>
    </location>
</feature>
<dbReference type="InterPro" id="IPR035070">
    <property type="entry name" value="Streptogrisin_prodomain"/>
</dbReference>
<dbReference type="InterPro" id="IPR001254">
    <property type="entry name" value="Trypsin_dom"/>
</dbReference>
<dbReference type="InterPro" id="IPR018114">
    <property type="entry name" value="TRYPSIN_HIS"/>
</dbReference>
<evidence type="ECO:0000256" key="1">
    <source>
        <dbReference type="SAM" id="MobiDB-lite"/>
    </source>
</evidence>
<dbReference type="InterPro" id="IPR009003">
    <property type="entry name" value="Peptidase_S1_PA"/>
</dbReference>
<proteinExistence type="predicted"/>
<sequence length="526" mass="53695">MRIRRRVVVAAALVISTVGAATVALAREDDAGPVPAAVTAGAVESATAGTAPADAAPGADSGIGSRAGAGRSTVDTRPVTAVGRPAAEVAKDAPASVAYLSNRYRVSQDEAARRVALQEFSAPLAATLAASYPTEYAGMWLDQAGGGVLTIAATDPAPVAKAVAGVPDAAHVKVVPVRHSLRDLTEAAARAAGALGVTAGTDVVVDEQANEVLVLTGGAVAADDARLAGAIEAAGVPARTRQIPPSIEKSCDPLNCAQAPMRGGIRLDVPRDDGTVGGCTSAFNLRARSGRYYLLTAGHCVVGGRHLNVDRTWHQFLGPKVPVGVESTSPVLAENTTTYDYAVIPYQDGAIDRWAYPRRSGGDQASLVNYFCVTDNPACATTDSHDVKITGYTAYSAVQIGWVVCATGSGYTPKAGEVYVDSGAGAGYVPGTRCGTVTSKTNGRIGVRVCARPGDSGGPLFTESDGRALGILNDGDPGSGACTNPNEQNYYMPVSTILDRVNANTGLGIQLATRGPLLNPIGSSNR</sequence>
<feature type="compositionally biased region" description="Low complexity" evidence="1">
    <location>
        <begin position="48"/>
        <end position="72"/>
    </location>
</feature>
<evidence type="ECO:0000313" key="5">
    <source>
        <dbReference type="Proteomes" id="UP000198228"/>
    </source>
</evidence>
<name>A0A1C4VY18_9ACTN</name>
<dbReference type="InterPro" id="IPR033116">
    <property type="entry name" value="TRYPSIN_SER"/>
</dbReference>
<dbReference type="Gene3D" id="3.30.300.50">
    <property type="match status" value="1"/>
</dbReference>
<evidence type="ECO:0000259" key="3">
    <source>
        <dbReference type="Pfam" id="PF00089"/>
    </source>
</evidence>
<feature type="domain" description="Peptidase S1" evidence="3">
    <location>
        <begin position="292"/>
        <end position="499"/>
    </location>
</feature>
<feature type="signal peptide" evidence="2">
    <location>
        <begin position="1"/>
        <end position="20"/>
    </location>
</feature>